<proteinExistence type="predicted"/>
<keyword evidence="3" id="KW-1185">Reference proteome</keyword>
<evidence type="ECO:0000313" key="2">
    <source>
        <dbReference type="EMBL" id="KAL0162775.1"/>
    </source>
</evidence>
<reference evidence="2 3" key="1">
    <citation type="submission" date="2024-05" db="EMBL/GenBank/DDBJ databases">
        <title>Genome sequencing and assembly of Indian major carp, Cirrhinus mrigala (Hamilton, 1822).</title>
        <authorList>
            <person name="Mohindra V."/>
            <person name="Chowdhury L.M."/>
            <person name="Lal K."/>
            <person name="Jena J.K."/>
        </authorList>
    </citation>
    <scope>NUCLEOTIDE SEQUENCE [LARGE SCALE GENOMIC DNA]</scope>
    <source>
        <strain evidence="2">CM1030</strain>
        <tissue evidence="2">Blood</tissue>
    </source>
</reference>
<name>A0ABD0NNL7_CIRMR</name>
<dbReference type="EMBL" id="JAMKFB020000021">
    <property type="protein sequence ID" value="KAL0162775.1"/>
    <property type="molecule type" value="Genomic_DNA"/>
</dbReference>
<feature type="non-terminal residue" evidence="2">
    <location>
        <position position="263"/>
    </location>
</feature>
<protein>
    <submittedName>
        <fullName evidence="2">Uncharacterized protein</fullName>
    </submittedName>
</protein>
<evidence type="ECO:0000313" key="3">
    <source>
        <dbReference type="Proteomes" id="UP001529510"/>
    </source>
</evidence>
<feature type="non-terminal residue" evidence="2">
    <location>
        <position position="1"/>
    </location>
</feature>
<feature type="region of interest" description="Disordered" evidence="1">
    <location>
        <begin position="187"/>
        <end position="220"/>
    </location>
</feature>
<comment type="caution">
    <text evidence="2">The sequence shown here is derived from an EMBL/GenBank/DDBJ whole genome shotgun (WGS) entry which is preliminary data.</text>
</comment>
<feature type="region of interest" description="Disordered" evidence="1">
    <location>
        <begin position="237"/>
        <end position="263"/>
    </location>
</feature>
<dbReference type="Proteomes" id="UP001529510">
    <property type="component" value="Unassembled WGS sequence"/>
</dbReference>
<organism evidence="2 3">
    <name type="scientific">Cirrhinus mrigala</name>
    <name type="common">Mrigala</name>
    <dbReference type="NCBI Taxonomy" id="683832"/>
    <lineage>
        <taxon>Eukaryota</taxon>
        <taxon>Metazoa</taxon>
        <taxon>Chordata</taxon>
        <taxon>Craniata</taxon>
        <taxon>Vertebrata</taxon>
        <taxon>Euteleostomi</taxon>
        <taxon>Actinopterygii</taxon>
        <taxon>Neopterygii</taxon>
        <taxon>Teleostei</taxon>
        <taxon>Ostariophysi</taxon>
        <taxon>Cypriniformes</taxon>
        <taxon>Cyprinidae</taxon>
        <taxon>Labeoninae</taxon>
        <taxon>Labeonini</taxon>
        <taxon>Cirrhinus</taxon>
    </lineage>
</organism>
<sequence>CVGPDGVPGYDHVINLANSLVELRNHGFVTQRKVDEIVTLWDKLSEHDKGGVVLPAQVEDRLCLNNSHSDTFLTPCVDGFKSHLPRSQPHPPCRVNRWAAILRDYNMIRDIVQDSTAISTRTRIQLLEINQRTLYNARKQRQEQLVFNQCIDNMKVSESQSPVQHNVSEPFRRGHVGDVIKVVIGDPEQASAATGPPSPKVPRTTAWRRRKAEEEAAQRGIPLKRPCEQYVCKKCGKPKTKEFGHSHLRKDRRAVDGGDEEGE</sequence>
<dbReference type="AlphaFoldDB" id="A0ABD0NNL7"/>
<gene>
    <name evidence="2" type="ORF">M9458_042171</name>
</gene>
<accession>A0ABD0NNL7</accession>
<evidence type="ECO:0000256" key="1">
    <source>
        <dbReference type="SAM" id="MobiDB-lite"/>
    </source>
</evidence>